<dbReference type="InterPro" id="IPR052035">
    <property type="entry name" value="ZnF_BED_domain_contain"/>
</dbReference>
<keyword evidence="2" id="KW-0479">Metal-binding</keyword>
<organism evidence="7 8">
    <name type="scientific">Rhizophagus irregularis</name>
    <dbReference type="NCBI Taxonomy" id="588596"/>
    <lineage>
        <taxon>Eukaryota</taxon>
        <taxon>Fungi</taxon>
        <taxon>Fungi incertae sedis</taxon>
        <taxon>Mucoromycota</taxon>
        <taxon>Glomeromycotina</taxon>
        <taxon>Glomeromycetes</taxon>
        <taxon>Glomerales</taxon>
        <taxon>Glomeraceae</taxon>
        <taxon>Rhizophagus</taxon>
    </lineage>
</organism>
<evidence type="ECO:0000256" key="6">
    <source>
        <dbReference type="SAM" id="MobiDB-lite"/>
    </source>
</evidence>
<sequence length="193" mass="22961">MDNFDVDSNYTLEDESEYSFGSSSQHSAYSLEMHRSDMVLDDDNTNQQEPDDEGNEDDENQSNRTPSDVWEHIDKVTDPEKPKLNSGLKHIENLIKKLRKIVKRVRRTQLYLEELERLAIAANRTFKHPILDVKTRWNSVFLMAERALILKEDLSIIKSRHQPLQDIWLNEREWEKIEEFPIFSKNLPNYKHY</sequence>
<dbReference type="InterPro" id="IPR012337">
    <property type="entry name" value="RNaseH-like_sf"/>
</dbReference>
<accession>A0A2I1GKD2</accession>
<dbReference type="SUPFAM" id="SSF53098">
    <property type="entry name" value="Ribonuclease H-like"/>
    <property type="match status" value="1"/>
</dbReference>
<evidence type="ECO:0000256" key="4">
    <source>
        <dbReference type="ARBA" id="ARBA00022833"/>
    </source>
</evidence>
<feature type="region of interest" description="Disordered" evidence="6">
    <location>
        <begin position="1"/>
        <end position="72"/>
    </location>
</feature>
<evidence type="ECO:0000313" key="8">
    <source>
        <dbReference type="Proteomes" id="UP000234323"/>
    </source>
</evidence>
<evidence type="ECO:0000256" key="2">
    <source>
        <dbReference type="ARBA" id="ARBA00022723"/>
    </source>
</evidence>
<dbReference type="Proteomes" id="UP000234323">
    <property type="component" value="Unassembled WGS sequence"/>
</dbReference>
<name>A0A2I1GKD2_9GLOM</name>
<gene>
    <name evidence="7" type="ORF">RhiirA4_521665</name>
</gene>
<dbReference type="GO" id="GO:0005634">
    <property type="term" value="C:nucleus"/>
    <property type="evidence" value="ECO:0007669"/>
    <property type="project" value="UniProtKB-SubCell"/>
</dbReference>
<comment type="caution">
    <text evidence="7">The sequence shown here is derived from an EMBL/GenBank/DDBJ whole genome shotgun (WGS) entry which is preliminary data.</text>
</comment>
<evidence type="ECO:0000256" key="1">
    <source>
        <dbReference type="ARBA" id="ARBA00004123"/>
    </source>
</evidence>
<dbReference type="GO" id="GO:0008270">
    <property type="term" value="F:zinc ion binding"/>
    <property type="evidence" value="ECO:0007669"/>
    <property type="project" value="UniProtKB-KW"/>
</dbReference>
<feature type="compositionally biased region" description="Polar residues" evidence="6">
    <location>
        <begin position="19"/>
        <end position="28"/>
    </location>
</feature>
<reference evidence="7 8" key="1">
    <citation type="submission" date="2015-10" db="EMBL/GenBank/DDBJ databases">
        <title>Genome analyses suggest a sexual origin of heterokaryosis in a supposedly ancient asexual fungus.</title>
        <authorList>
            <person name="Ropars J."/>
            <person name="Sedzielewska K."/>
            <person name="Noel J."/>
            <person name="Charron P."/>
            <person name="Farinelli L."/>
            <person name="Marton T."/>
            <person name="Kruger M."/>
            <person name="Pelin A."/>
            <person name="Brachmann A."/>
            <person name="Corradi N."/>
        </authorList>
    </citation>
    <scope>NUCLEOTIDE SEQUENCE [LARGE SCALE GENOMIC DNA]</scope>
    <source>
        <strain evidence="7 8">A4</strain>
    </source>
</reference>
<comment type="subcellular location">
    <subcellularLocation>
        <location evidence="1">Nucleus</location>
    </subcellularLocation>
</comment>
<protein>
    <submittedName>
        <fullName evidence="7">Uncharacterized protein</fullName>
    </submittedName>
</protein>
<keyword evidence="5" id="KW-0539">Nucleus</keyword>
<dbReference type="AlphaFoldDB" id="A0A2I1GKD2"/>
<keyword evidence="8" id="KW-1185">Reference proteome</keyword>
<proteinExistence type="predicted"/>
<feature type="compositionally biased region" description="Acidic residues" evidence="6">
    <location>
        <begin position="39"/>
        <end position="60"/>
    </location>
</feature>
<dbReference type="EMBL" id="LLXI01000513">
    <property type="protein sequence ID" value="PKY47075.1"/>
    <property type="molecule type" value="Genomic_DNA"/>
</dbReference>
<dbReference type="PANTHER" id="PTHR46481:SF10">
    <property type="entry name" value="ZINC FINGER BED DOMAIN-CONTAINING PROTEIN 39"/>
    <property type="match status" value="1"/>
</dbReference>
<feature type="compositionally biased region" description="Polar residues" evidence="6">
    <location>
        <begin position="1"/>
        <end position="11"/>
    </location>
</feature>
<evidence type="ECO:0000256" key="3">
    <source>
        <dbReference type="ARBA" id="ARBA00022771"/>
    </source>
</evidence>
<keyword evidence="3" id="KW-0863">Zinc-finger</keyword>
<evidence type="ECO:0000256" key="5">
    <source>
        <dbReference type="ARBA" id="ARBA00023242"/>
    </source>
</evidence>
<keyword evidence="4" id="KW-0862">Zinc</keyword>
<evidence type="ECO:0000313" key="7">
    <source>
        <dbReference type="EMBL" id="PKY47075.1"/>
    </source>
</evidence>
<dbReference type="PANTHER" id="PTHR46481">
    <property type="entry name" value="ZINC FINGER BED DOMAIN-CONTAINING PROTEIN 4"/>
    <property type="match status" value="1"/>
</dbReference>